<evidence type="ECO:0000313" key="1">
    <source>
        <dbReference type="EMBL" id="SMB96404.1"/>
    </source>
</evidence>
<evidence type="ECO:0000313" key="2">
    <source>
        <dbReference type="Proteomes" id="UP000192731"/>
    </source>
</evidence>
<dbReference type="NCBIfam" id="TIGR02837">
    <property type="entry name" value="spore_II_R"/>
    <property type="match status" value="1"/>
</dbReference>
<proteinExistence type="predicted"/>
<accession>A0A1W1VU29</accession>
<gene>
    <name evidence="1" type="ORF">SAMN00017405_1522</name>
</gene>
<dbReference type="STRING" id="656914.SAMN00017405_1522"/>
<dbReference type="InterPro" id="IPR014202">
    <property type="entry name" value="Spore_II_R"/>
</dbReference>
<keyword evidence="2" id="KW-1185">Reference proteome</keyword>
<name>A0A1W1VU29_DESTI</name>
<dbReference type="AlphaFoldDB" id="A0A1W1VU29"/>
<reference evidence="1 2" key="1">
    <citation type="submission" date="2017-04" db="EMBL/GenBank/DDBJ databases">
        <authorList>
            <person name="Afonso C.L."/>
            <person name="Miller P.J."/>
            <person name="Scott M.A."/>
            <person name="Spackman E."/>
            <person name="Goraichik I."/>
            <person name="Dimitrov K.M."/>
            <person name="Suarez D.L."/>
            <person name="Swayne D.E."/>
        </authorList>
    </citation>
    <scope>NUCLEOTIDE SEQUENCE [LARGE SCALE GENOMIC DNA]</scope>
    <source>
        <strain evidence="1 2">DSM 11270</strain>
    </source>
</reference>
<dbReference type="Pfam" id="PF09551">
    <property type="entry name" value="Spore_II_R"/>
    <property type="match status" value="1"/>
</dbReference>
<sequence length="194" mass="22344">MLKKLPIILCLLVIFINVQVKEVKAVNETNNIIRLHVIANSDSNLDQALKLKVRDEILNNLEILKYLRNNDIAQNYILKNIPSLEEKCEAVIIENGFNYPIKINLTASSFPTKVYYQKVLPAGEYKAVKAVIGKGEGKNWWCVLYPPLCHIDWFKEKENYNILKEEAISVMAPVAENKNNLIANYKKILLNVWF</sequence>
<dbReference type="EMBL" id="FWWT01000023">
    <property type="protein sequence ID" value="SMB96404.1"/>
    <property type="molecule type" value="Genomic_DNA"/>
</dbReference>
<organism evidence="1 2">
    <name type="scientific">Desulfonispora thiosulfatigenes DSM 11270</name>
    <dbReference type="NCBI Taxonomy" id="656914"/>
    <lineage>
        <taxon>Bacteria</taxon>
        <taxon>Bacillati</taxon>
        <taxon>Bacillota</taxon>
        <taxon>Clostridia</taxon>
        <taxon>Eubacteriales</taxon>
        <taxon>Peptococcaceae</taxon>
        <taxon>Desulfonispora</taxon>
    </lineage>
</organism>
<protein>
    <submittedName>
        <fullName evidence="1">Stage II sporulation protein R</fullName>
    </submittedName>
</protein>
<dbReference type="Proteomes" id="UP000192731">
    <property type="component" value="Unassembled WGS sequence"/>
</dbReference>